<accession>A0A6J4S377</accession>
<dbReference type="AlphaFoldDB" id="A0A6J4S377"/>
<dbReference type="InterPro" id="IPR050509">
    <property type="entry name" value="CoA-transferase_III"/>
</dbReference>
<dbReference type="PANTHER" id="PTHR48228">
    <property type="entry name" value="SUCCINYL-COA--D-CITRAMALATE COA-TRANSFERASE"/>
    <property type="match status" value="1"/>
</dbReference>
<dbReference type="InterPro" id="IPR023606">
    <property type="entry name" value="CoA-Trfase_III_dom_1_sf"/>
</dbReference>
<dbReference type="Gene3D" id="3.30.1540.10">
    <property type="entry name" value="formyl-coa transferase, domain 3"/>
    <property type="match status" value="1"/>
</dbReference>
<evidence type="ECO:0000313" key="2">
    <source>
        <dbReference type="EMBL" id="CAA9483872.1"/>
    </source>
</evidence>
<dbReference type="InterPro" id="IPR044855">
    <property type="entry name" value="CoA-Trfase_III_dom3_sf"/>
</dbReference>
<keyword evidence="2" id="KW-0413">Isomerase</keyword>
<dbReference type="InterPro" id="IPR003673">
    <property type="entry name" value="CoA-Trfase_fam_III"/>
</dbReference>
<dbReference type="Gene3D" id="3.40.50.10540">
    <property type="entry name" value="Crotonobetainyl-coa:carnitine coa-transferase, domain 1"/>
    <property type="match status" value="2"/>
</dbReference>
<reference evidence="2" key="1">
    <citation type="submission" date="2020-02" db="EMBL/GenBank/DDBJ databases">
        <authorList>
            <person name="Meier V. D."/>
        </authorList>
    </citation>
    <scope>NUCLEOTIDE SEQUENCE</scope>
    <source>
        <strain evidence="2">AVDCRST_MAG17</strain>
    </source>
</reference>
<dbReference type="SUPFAM" id="SSF89796">
    <property type="entry name" value="CoA-transferase family III (CaiB/BaiF)"/>
    <property type="match status" value="1"/>
</dbReference>
<gene>
    <name evidence="2" type="ORF">AVDCRST_MAG17-334</name>
</gene>
<dbReference type="PANTHER" id="PTHR48228:SF5">
    <property type="entry name" value="ALPHA-METHYLACYL-COA RACEMASE"/>
    <property type="match status" value="1"/>
</dbReference>
<feature type="region of interest" description="Disordered" evidence="1">
    <location>
        <begin position="360"/>
        <end position="407"/>
    </location>
</feature>
<sequence>MSLPLEGVRVLDLSRLLPGGFCTLLMADFGAEVLKVEDTGMGDYVRWSPPHHEGAEQSASSALFLSLNRNKESIRLNLKTDDGKEILRRLVKDYDVLVESFRPGVLDRLGVGYDELKKENPGLVYCAISGYGQTGPYRDRAGHDMNYLGLVGLLGLSGEPDGPPVQAAGQIADLGGGALMAAFGILAALRERERSGEGQLVDVSMADGAMSWLALVAARHLCDGQVPERGRLELAGGLVCYRPYACADGDVTLGALEPKFWQAWCRGVDREDLIERQFEPPGSETHAEVERIFAARTRAEWEDFAAEHDCCLEPVLGLDEALGSELARAREMVVEIEQPGAGPVSLLGVPIKFARTPGAPAGPGPALGEHTDSVLAEAGYPDDEREALKASGAVAGPAEEATGSFLS</sequence>
<dbReference type="GO" id="GO:0008111">
    <property type="term" value="F:alpha-methylacyl-CoA racemase activity"/>
    <property type="evidence" value="ECO:0007669"/>
    <property type="project" value="UniProtKB-EC"/>
</dbReference>
<dbReference type="EC" id="5.1.99.4" evidence="2"/>
<dbReference type="Pfam" id="PF02515">
    <property type="entry name" value="CoA_transf_3"/>
    <property type="match status" value="1"/>
</dbReference>
<name>A0A6J4S377_9ACTN</name>
<dbReference type="EMBL" id="CADCVV010000023">
    <property type="protein sequence ID" value="CAA9483872.1"/>
    <property type="molecule type" value="Genomic_DNA"/>
</dbReference>
<organism evidence="2">
    <name type="scientific">uncultured Solirubrobacterales bacterium</name>
    <dbReference type="NCBI Taxonomy" id="768556"/>
    <lineage>
        <taxon>Bacteria</taxon>
        <taxon>Bacillati</taxon>
        <taxon>Actinomycetota</taxon>
        <taxon>Thermoleophilia</taxon>
        <taxon>Solirubrobacterales</taxon>
        <taxon>environmental samples</taxon>
    </lineage>
</organism>
<proteinExistence type="predicted"/>
<evidence type="ECO:0000256" key="1">
    <source>
        <dbReference type="SAM" id="MobiDB-lite"/>
    </source>
</evidence>
<protein>
    <submittedName>
        <fullName evidence="2">Alpha-methylacyl-CoA racemase</fullName>
        <ecNumber evidence="2">5.1.99.4</ecNumber>
    </submittedName>
</protein>